<dbReference type="InterPro" id="IPR012340">
    <property type="entry name" value="NA-bd_OB-fold"/>
</dbReference>
<gene>
    <name evidence="2" type="primary">si:ch73-71d17.2</name>
</gene>
<reference evidence="2" key="2">
    <citation type="submission" date="2025-08" db="UniProtKB">
        <authorList>
            <consortium name="Ensembl"/>
        </authorList>
    </citation>
    <scope>IDENTIFICATION</scope>
</reference>
<dbReference type="GO" id="GO:0003697">
    <property type="term" value="F:single-stranded DNA binding"/>
    <property type="evidence" value="ECO:0007669"/>
    <property type="project" value="InterPro"/>
</dbReference>
<evidence type="ECO:0008006" key="4">
    <source>
        <dbReference type="Google" id="ProtNLM"/>
    </source>
</evidence>
<sequence>MFREVRSTSGSDQNRWRKFPFKDTLALKRSRFLTVIIHVNRIRRDRRYKRGRFWSRLSHNAPRCYCCGGSIMAAPGCVFHRTLARSRQPPHKVVCRDLLLVAALQRYSRDQGSSVYFPQAVLRGQDLYDVTLTDGDCRLRVTLDPGLNRLVERRVLQAGSSLRNATFGHAMSAQLPEHPGASAAGPSLILLSVEVTGGPEEEARRLRPQPLPWFGSADPGVLVPLRASRSVFLPLWNNVDYSGEQWRETPPTEEEEDEEEGAEARPGVTVAELRDAFLSAHQGVARGAVRRPLIVRIINKSHLMYYGRSERNCSCPYKAVLEVCDRTGSVCVVLWNSVCVQWYRCLKPGDIIRLRGFRVKRRFQAEPEDVEISANSRNPAALISLIPHSSVAPEFLPPPPTYCFLSSKELLDQPPGAVCDVIGLLTFLGRSERTRNKDGHGEELLEYRWMRLEDGTSNQPITVKLLSTSQPETHQQLHPLSVVVCSRVKLIRGADWTELCFYLTNTTYTQVYCTGLGQHSVMNYRKLRPVRQFLQWVRSQEDRPMLSKAVIGGFFTYPPPPISLETYMKDRRGEPGFLRGVELQREMDRLCYRERRTFCVQATVTMVTYSLRGQEDRCLFWTHGSSSLPPPPPSPQLPPLSPASPSSCSFGASPSSCSFGASPSSCPSAVSHQLPPPLDRRHRKSRKRRRLLLDTPRKRCPSAAVQPEANSSAILFEASMEFLQSTSTDEDEEDEESCVTPPLPPVLTPVAEETLPLRYDHSRREELAGAVALGGRVSGAAGCVLEDYYTLRLRALTDAVLLDAVFLPHSSGSSHQHSNTWSSILSHGAFSSDTPPPSPADLICTASQLANQRLVCVLEACHLGGARTELILSRAFRLTDTSSQQHE</sequence>
<dbReference type="PANTHER" id="PTHR14944:SF3">
    <property type="entry name" value="SI:CH73-71D17.2"/>
    <property type="match status" value="1"/>
</dbReference>
<dbReference type="Gene3D" id="2.40.50.140">
    <property type="entry name" value="Nucleic acid-binding proteins"/>
    <property type="match status" value="1"/>
</dbReference>
<evidence type="ECO:0000313" key="3">
    <source>
        <dbReference type="Proteomes" id="UP000005226"/>
    </source>
</evidence>
<dbReference type="Ensembl" id="ENSTRUT00000058188.2">
    <property type="protein sequence ID" value="ENSTRUP00000053658.2"/>
    <property type="gene ID" value="ENSTRUG00000024623.2"/>
</dbReference>
<dbReference type="Proteomes" id="UP000005226">
    <property type="component" value="Chromosome 8"/>
</dbReference>
<feature type="compositionally biased region" description="Basic residues" evidence="1">
    <location>
        <begin position="680"/>
        <end position="690"/>
    </location>
</feature>
<keyword evidence="3" id="KW-1185">Reference proteome</keyword>
<evidence type="ECO:0000313" key="2">
    <source>
        <dbReference type="Ensembl" id="ENSTRUP00000053658.2"/>
    </source>
</evidence>
<dbReference type="SUPFAM" id="SSF50249">
    <property type="entry name" value="Nucleic acid-binding proteins"/>
    <property type="match status" value="1"/>
</dbReference>
<reference evidence="2 3" key="1">
    <citation type="journal article" date="2011" name="Genome Biol. Evol.">
        <title>Integration of the genetic map and genome assembly of fugu facilitates insights into distinct features of genome evolution in teleosts and mammals.</title>
        <authorList>
            <person name="Kai W."/>
            <person name="Kikuchi K."/>
            <person name="Tohari S."/>
            <person name="Chew A.K."/>
            <person name="Tay A."/>
            <person name="Fujiwara A."/>
            <person name="Hosoya S."/>
            <person name="Suetake H."/>
            <person name="Naruse K."/>
            <person name="Brenner S."/>
            <person name="Suzuki Y."/>
            <person name="Venkatesh B."/>
        </authorList>
    </citation>
    <scope>NUCLEOTIDE SEQUENCE [LARGE SCALE GENOMIC DNA]</scope>
</reference>
<feature type="compositionally biased region" description="Acidic residues" evidence="1">
    <location>
        <begin position="251"/>
        <end position="261"/>
    </location>
</feature>
<accession>A0A3B5KJX0</accession>
<organism evidence="2 3">
    <name type="scientific">Takifugu rubripes</name>
    <name type="common">Japanese pufferfish</name>
    <name type="synonym">Fugu rubripes</name>
    <dbReference type="NCBI Taxonomy" id="31033"/>
    <lineage>
        <taxon>Eukaryota</taxon>
        <taxon>Metazoa</taxon>
        <taxon>Chordata</taxon>
        <taxon>Craniata</taxon>
        <taxon>Vertebrata</taxon>
        <taxon>Euteleostomi</taxon>
        <taxon>Actinopterygii</taxon>
        <taxon>Neopterygii</taxon>
        <taxon>Teleostei</taxon>
        <taxon>Neoteleostei</taxon>
        <taxon>Acanthomorphata</taxon>
        <taxon>Eupercaria</taxon>
        <taxon>Tetraodontiformes</taxon>
        <taxon>Tetradontoidea</taxon>
        <taxon>Tetraodontidae</taxon>
        <taxon>Takifugu</taxon>
    </lineage>
</organism>
<dbReference type="InterPro" id="IPR040893">
    <property type="entry name" value="RADX"/>
</dbReference>
<dbReference type="PANTHER" id="PTHR14944">
    <property type="entry name" value="RPA-RELATED PROTEIN RADX"/>
    <property type="match status" value="1"/>
</dbReference>
<feature type="region of interest" description="Disordered" evidence="1">
    <location>
        <begin position="724"/>
        <end position="746"/>
    </location>
</feature>
<proteinExistence type="predicted"/>
<dbReference type="Pfam" id="PF17659">
    <property type="entry name" value="RADX"/>
    <property type="match status" value="1"/>
</dbReference>
<reference evidence="2" key="3">
    <citation type="submission" date="2025-09" db="UniProtKB">
        <authorList>
            <consortium name="Ensembl"/>
        </authorList>
    </citation>
    <scope>IDENTIFICATION</scope>
</reference>
<dbReference type="GeneTree" id="ENSGT00390000005094"/>
<dbReference type="AlphaFoldDB" id="A0A3B5KJX0"/>
<feature type="region of interest" description="Disordered" evidence="1">
    <location>
        <begin position="667"/>
        <end position="706"/>
    </location>
</feature>
<protein>
    <recommendedName>
        <fullName evidence="4">RPA-related protein RADX-like</fullName>
    </recommendedName>
</protein>
<name>A0A3B5KJX0_TAKRU</name>
<feature type="region of interest" description="Disordered" evidence="1">
    <location>
        <begin position="244"/>
        <end position="265"/>
    </location>
</feature>
<evidence type="ECO:0000256" key="1">
    <source>
        <dbReference type="SAM" id="MobiDB-lite"/>
    </source>
</evidence>
<dbReference type="InParanoid" id="A0A3B5KJX0"/>
<feature type="compositionally biased region" description="Acidic residues" evidence="1">
    <location>
        <begin position="728"/>
        <end position="737"/>
    </location>
</feature>
<dbReference type="OMA" id="SFCYERR"/>